<accession>A0A848LU02</accession>
<dbReference type="EMBL" id="JABBJJ010000308">
    <property type="protein sequence ID" value="NMO21266.1"/>
    <property type="molecule type" value="Genomic_DNA"/>
</dbReference>
<proteinExistence type="predicted"/>
<dbReference type="Proteomes" id="UP000518300">
    <property type="component" value="Unassembled WGS sequence"/>
</dbReference>
<dbReference type="AlphaFoldDB" id="A0A848LU02"/>
<gene>
    <name evidence="1" type="ORF">HG543_41410</name>
</gene>
<name>A0A848LU02_9BACT</name>
<comment type="caution">
    <text evidence="1">The sequence shown here is derived from an EMBL/GenBank/DDBJ whole genome shotgun (WGS) entry which is preliminary data.</text>
</comment>
<evidence type="ECO:0000313" key="2">
    <source>
        <dbReference type="Proteomes" id="UP000518300"/>
    </source>
</evidence>
<organism evidence="1 2">
    <name type="scientific">Pyxidicoccus fallax</name>
    <dbReference type="NCBI Taxonomy" id="394095"/>
    <lineage>
        <taxon>Bacteria</taxon>
        <taxon>Pseudomonadati</taxon>
        <taxon>Myxococcota</taxon>
        <taxon>Myxococcia</taxon>
        <taxon>Myxococcales</taxon>
        <taxon>Cystobacterineae</taxon>
        <taxon>Myxococcaceae</taxon>
        <taxon>Pyxidicoccus</taxon>
    </lineage>
</organism>
<protein>
    <submittedName>
        <fullName evidence="1">Uncharacterized protein</fullName>
    </submittedName>
</protein>
<reference evidence="1 2" key="1">
    <citation type="submission" date="2020-04" db="EMBL/GenBank/DDBJ databases">
        <title>Draft genome of Pyxidicoccus fallax type strain.</title>
        <authorList>
            <person name="Whitworth D.E."/>
        </authorList>
    </citation>
    <scope>NUCLEOTIDE SEQUENCE [LARGE SCALE GENOMIC DNA]</scope>
    <source>
        <strain evidence="1 2">DSM 14698</strain>
    </source>
</reference>
<sequence>MVRTSLPAELDEDAVAEYRALHEDILRRWREGVHEGFAWLAQRGVEELALWYVGGVLIKGAGFLAVRGGGIVLKALRRGKEAAAGWLRTMLTRLPGGEKRAFERLWAKVQLEGEKALSAGEREELRALMARIEQLATTPLTPHEKTELRKKAREFYKSQNRHLVSVMDSHPEDWPVHHRRPLQYAHLFPVEDINAGSNLALVEVSIHHRINRLWDWFRQARPQATADDVLKAAGIIDGRFGPWYHRVTQVPPPAKTLEGAENAALEVLKRVFPGPR</sequence>
<keyword evidence="2" id="KW-1185">Reference proteome</keyword>
<evidence type="ECO:0000313" key="1">
    <source>
        <dbReference type="EMBL" id="NMO21266.1"/>
    </source>
</evidence>